<evidence type="ECO:0000313" key="6">
    <source>
        <dbReference type="EMBL" id="GAA2854795.1"/>
    </source>
</evidence>
<dbReference type="PANTHER" id="PTHR33823">
    <property type="entry name" value="RNA POLYMERASE-BINDING TRANSCRIPTION FACTOR DKSA-RELATED"/>
    <property type="match status" value="1"/>
</dbReference>
<evidence type="ECO:0000313" key="7">
    <source>
        <dbReference type="Proteomes" id="UP001500831"/>
    </source>
</evidence>
<evidence type="ECO:0000256" key="4">
    <source>
        <dbReference type="PROSITE-ProRule" id="PRU00510"/>
    </source>
</evidence>
<dbReference type="Gene3D" id="1.20.120.910">
    <property type="entry name" value="DksA, coiled-coil domain"/>
    <property type="match status" value="1"/>
</dbReference>
<comment type="caution">
    <text evidence="6">The sequence shown here is derived from an EMBL/GenBank/DDBJ whole genome shotgun (WGS) entry which is preliminary data.</text>
</comment>
<keyword evidence="1" id="KW-0479">Metal-binding</keyword>
<reference evidence="6 7" key="1">
    <citation type="journal article" date="2019" name="Int. J. Syst. Evol. Microbiol.">
        <title>The Global Catalogue of Microorganisms (GCM) 10K type strain sequencing project: providing services to taxonomists for standard genome sequencing and annotation.</title>
        <authorList>
            <consortium name="The Broad Institute Genomics Platform"/>
            <consortium name="The Broad Institute Genome Sequencing Center for Infectious Disease"/>
            <person name="Wu L."/>
            <person name="Ma J."/>
        </authorList>
    </citation>
    <scope>NUCLEOTIDE SEQUENCE [LARGE SCALE GENOMIC DNA]</scope>
    <source>
        <strain evidence="6 7">JCM 6242</strain>
    </source>
</reference>
<evidence type="ECO:0000259" key="5">
    <source>
        <dbReference type="Pfam" id="PF01258"/>
    </source>
</evidence>
<dbReference type="SUPFAM" id="SSF57716">
    <property type="entry name" value="Glucocorticoid receptor-like (DNA-binding domain)"/>
    <property type="match status" value="1"/>
</dbReference>
<gene>
    <name evidence="6" type="ORF">GCM10010517_12870</name>
</gene>
<proteinExistence type="predicted"/>
<feature type="domain" description="Zinc finger DksA/TraR C4-type" evidence="5">
    <location>
        <begin position="94"/>
        <end position="127"/>
    </location>
</feature>
<accession>A0ABN3VT80</accession>
<name>A0ABN3VT80_9ACTN</name>
<dbReference type="Pfam" id="PF01258">
    <property type="entry name" value="zf-dskA_traR"/>
    <property type="match status" value="1"/>
</dbReference>
<dbReference type="PROSITE" id="PS51128">
    <property type="entry name" value="ZF_DKSA_2"/>
    <property type="match status" value="1"/>
</dbReference>
<evidence type="ECO:0000256" key="1">
    <source>
        <dbReference type="ARBA" id="ARBA00022723"/>
    </source>
</evidence>
<dbReference type="EMBL" id="BAAAVI010000006">
    <property type="protein sequence ID" value="GAA2854795.1"/>
    <property type="molecule type" value="Genomic_DNA"/>
</dbReference>
<keyword evidence="3" id="KW-0862">Zinc</keyword>
<dbReference type="RefSeq" id="WP_344968770.1">
    <property type="nucleotide sequence ID" value="NZ_BAAAVI010000006.1"/>
</dbReference>
<organism evidence="6 7">
    <name type="scientific">Streptosporangium fragile</name>
    <dbReference type="NCBI Taxonomy" id="46186"/>
    <lineage>
        <taxon>Bacteria</taxon>
        <taxon>Bacillati</taxon>
        <taxon>Actinomycetota</taxon>
        <taxon>Actinomycetes</taxon>
        <taxon>Streptosporangiales</taxon>
        <taxon>Streptosporangiaceae</taxon>
        <taxon>Streptosporangium</taxon>
    </lineage>
</organism>
<dbReference type="InterPro" id="IPR000962">
    <property type="entry name" value="Znf_DskA_TraR"/>
</dbReference>
<dbReference type="Proteomes" id="UP001500831">
    <property type="component" value="Unassembled WGS sequence"/>
</dbReference>
<feature type="zinc finger region" description="dksA C4-type" evidence="4">
    <location>
        <begin position="99"/>
        <end position="123"/>
    </location>
</feature>
<protein>
    <recommendedName>
        <fullName evidence="5">Zinc finger DksA/TraR C4-type domain-containing protein</fullName>
    </recommendedName>
</protein>
<sequence length="128" mass="14387">MSEQLSDEVLSVAERATMRDLLMADRESTVIEIAALTRDWDDIVESSVLMAADDEQDPEVAAIAFERAHIQALLGQIRNHLDDLDEMIERLDKGTYGVCERCGRPIAFERLQARPVARTCIGCAARRR</sequence>
<keyword evidence="7" id="KW-1185">Reference proteome</keyword>
<evidence type="ECO:0000256" key="3">
    <source>
        <dbReference type="ARBA" id="ARBA00022833"/>
    </source>
</evidence>
<evidence type="ECO:0000256" key="2">
    <source>
        <dbReference type="ARBA" id="ARBA00022771"/>
    </source>
</evidence>
<keyword evidence="2" id="KW-0863">Zinc-finger</keyword>
<dbReference type="PANTHER" id="PTHR33823:SF2">
    <property type="entry name" value="RNA POLYMERASE-BINDING TRANSCRIPTION FACTOR DKSA"/>
    <property type="match status" value="1"/>
</dbReference>
<dbReference type="PROSITE" id="PS01102">
    <property type="entry name" value="ZF_DKSA_1"/>
    <property type="match status" value="1"/>
</dbReference>
<dbReference type="InterPro" id="IPR020458">
    <property type="entry name" value="Znf_DskA_TraR_CS"/>
</dbReference>